<reference evidence="1" key="1">
    <citation type="submission" date="2015-10" db="EMBL/GenBank/DDBJ databases">
        <title>Description of Candidatus Tenderia electrophaga gen. nov, sp. nov., an Uncultivated Electroautotroph from a Biocathode Enrichment.</title>
        <authorList>
            <person name="Eddie B.J."/>
            <person name="Malanoski A.P."/>
            <person name="Wang Z."/>
            <person name="Hall R.J."/>
            <person name="Oh S.D."/>
            <person name="Heiner C."/>
            <person name="Lin B."/>
            <person name="Strycharz-Glaven S.M."/>
        </authorList>
    </citation>
    <scope>NUCLEOTIDE SEQUENCE [LARGE SCALE GENOMIC DNA]</scope>
    <source>
        <strain evidence="1">NRL1</strain>
    </source>
</reference>
<dbReference type="AlphaFoldDB" id="A0A0S2TFG7"/>
<sequence>MKGLIFEALAPEADAAPNRTDVACFIGFAKTRALETPVPLRRWLQHEGWWSTATSTGVQSGAESLYDVPVPIHNWEQFDQLFAWDEREYADAATLGATYLGAALRSFFAQGGRKCYVISLGEPVALSDDRARRDAMLLQLVPHYTGQRSRRGEWHGLHHLFGLPEVSFVSMPDLAELASVYREDTVTPVEVPPPEPQFVECSQATAPEAEKQVIYLAPPRCTDSEYVIWRTVLRRAAQFISEFRRDAQLLAALPLPHQASSAARDLLAFMHLQGWLSGNLQTSNSLATAFLQLGFPWLQQDYAGDLPANLEPPEGVMAGLLARNALTRGTFRSATALNIQDVIDIAPRLAQQERFALNPAAPPTASPRAPLIDRVSLLGQTPEGFRLLSDVTTGNDLNYRQGNINRTIALVMRAARAIGEAYVFEASGERLWQQIEDRLSDVLTAMQAAGALAGQRPEDAFQVRCDRSTMMQQDIDSGRVIVLVTLRPAASIETLRIQLAIGDGGRVSLSALGMEAA</sequence>
<keyword evidence="2" id="KW-1185">Reference proteome</keyword>
<name>A0A0S2TFG7_9GAMM</name>
<dbReference type="InterPro" id="IPR052042">
    <property type="entry name" value="Tail_sheath_structural"/>
</dbReference>
<protein>
    <recommendedName>
        <fullName evidence="3">Phage tail protein</fullName>
    </recommendedName>
</protein>
<proteinExistence type="predicted"/>
<dbReference type="PANTHER" id="PTHR35861:SF2">
    <property type="entry name" value="FELS-2 PROPHAGE PROTEIN"/>
    <property type="match status" value="1"/>
</dbReference>
<dbReference type="Proteomes" id="UP000055136">
    <property type="component" value="Chromosome"/>
</dbReference>
<evidence type="ECO:0008006" key="3">
    <source>
        <dbReference type="Google" id="ProtNLM"/>
    </source>
</evidence>
<dbReference type="KEGG" id="tee:Tel_12130"/>
<dbReference type="PANTHER" id="PTHR35861">
    <property type="match status" value="1"/>
</dbReference>
<dbReference type="EMBL" id="CP013099">
    <property type="protein sequence ID" value="ALP53821.1"/>
    <property type="molecule type" value="Genomic_DNA"/>
</dbReference>
<evidence type="ECO:0000313" key="1">
    <source>
        <dbReference type="EMBL" id="ALP53821.1"/>
    </source>
</evidence>
<accession>A0A0S2TFG7</accession>
<gene>
    <name evidence="1" type="ORF">Tel_12130</name>
</gene>
<organism evidence="1 2">
    <name type="scientific">Candidatus Tenderia electrophaga</name>
    <dbReference type="NCBI Taxonomy" id="1748243"/>
    <lineage>
        <taxon>Bacteria</taxon>
        <taxon>Pseudomonadati</taxon>
        <taxon>Pseudomonadota</taxon>
        <taxon>Gammaproteobacteria</taxon>
        <taxon>Candidatus Tenderiales</taxon>
        <taxon>Candidatus Tenderiaceae</taxon>
        <taxon>Candidatus Tenderia</taxon>
    </lineage>
</organism>
<evidence type="ECO:0000313" key="2">
    <source>
        <dbReference type="Proteomes" id="UP000055136"/>
    </source>
</evidence>
<dbReference type="STRING" id="1748243.Tel_12130"/>